<keyword evidence="1" id="KW-0472">Membrane</keyword>
<keyword evidence="1" id="KW-0812">Transmembrane</keyword>
<keyword evidence="1" id="KW-1133">Transmembrane helix</keyword>
<evidence type="ECO:0000313" key="3">
    <source>
        <dbReference type="Proteomes" id="UP000249260"/>
    </source>
</evidence>
<protein>
    <recommendedName>
        <fullName evidence="4">DUF2269 domain-containing protein</fullName>
    </recommendedName>
</protein>
<evidence type="ECO:0008006" key="4">
    <source>
        <dbReference type="Google" id="ProtNLM"/>
    </source>
</evidence>
<dbReference type="RefSeq" id="WP_112884484.1">
    <property type="nucleotide sequence ID" value="NZ_QLUW01000004.1"/>
</dbReference>
<feature type="transmembrane region" description="Helical" evidence="1">
    <location>
        <begin position="86"/>
        <end position="110"/>
    </location>
</feature>
<feature type="transmembrane region" description="Helical" evidence="1">
    <location>
        <begin position="12"/>
        <end position="39"/>
    </location>
</feature>
<proteinExistence type="predicted"/>
<dbReference type="Proteomes" id="UP000249260">
    <property type="component" value="Unassembled WGS sequence"/>
</dbReference>
<reference evidence="2 3" key="1">
    <citation type="submission" date="2018-06" db="EMBL/GenBank/DDBJ databases">
        <title>Paenibacillus montanisoli sp. nov., isolated from mountain area soil.</title>
        <authorList>
            <person name="Wu M."/>
        </authorList>
    </citation>
    <scope>NUCLEOTIDE SEQUENCE [LARGE SCALE GENOMIC DNA]</scope>
    <source>
        <strain evidence="2 3">RA17</strain>
    </source>
</reference>
<accession>A0A328U4A8</accession>
<evidence type="ECO:0000256" key="1">
    <source>
        <dbReference type="SAM" id="Phobius"/>
    </source>
</evidence>
<evidence type="ECO:0000313" key="2">
    <source>
        <dbReference type="EMBL" id="RAP74696.1"/>
    </source>
</evidence>
<feature type="transmembrane region" description="Helical" evidence="1">
    <location>
        <begin position="135"/>
        <end position="156"/>
    </location>
</feature>
<organism evidence="2 3">
    <name type="scientific">Paenibacillus montanisoli</name>
    <dbReference type="NCBI Taxonomy" id="2081970"/>
    <lineage>
        <taxon>Bacteria</taxon>
        <taxon>Bacillati</taxon>
        <taxon>Bacillota</taxon>
        <taxon>Bacilli</taxon>
        <taxon>Bacillales</taxon>
        <taxon>Paenibacillaceae</taxon>
        <taxon>Paenibacillus</taxon>
    </lineage>
</organism>
<comment type="caution">
    <text evidence="2">The sequence shown here is derived from an EMBL/GenBank/DDBJ whole genome shotgun (WGS) entry which is preliminary data.</text>
</comment>
<keyword evidence="3" id="KW-1185">Reference proteome</keyword>
<feature type="transmembrane region" description="Helical" evidence="1">
    <location>
        <begin position="59"/>
        <end position="79"/>
    </location>
</feature>
<dbReference type="OrthoDB" id="156858at2"/>
<dbReference type="AlphaFoldDB" id="A0A328U4A8"/>
<dbReference type="EMBL" id="QLUW01000004">
    <property type="protein sequence ID" value="RAP74696.1"/>
    <property type="molecule type" value="Genomic_DNA"/>
</dbReference>
<name>A0A328U4A8_9BACL</name>
<sequence>MKKLSLRGRRILLLLHLMFAAIMLGVQAVFIILTLTASVTKDSTVLHACYSIMHLLADSSVRASTIGTTVTGILLSVLTSWKLFRYYWIIAKEVLTLLCIGIGMIGLYQWTLKGISPAAMPNAWDVPGFAVNHTWLWIGIILQTLSLITMYILSIWKPGGQRKGYRER</sequence>
<gene>
    <name evidence="2" type="ORF">DL346_21885</name>
</gene>